<dbReference type="Proteomes" id="UP001208570">
    <property type="component" value="Unassembled WGS sequence"/>
</dbReference>
<dbReference type="InterPro" id="IPR035897">
    <property type="entry name" value="Toll_tir_struct_dom_sf"/>
</dbReference>
<organism evidence="3 4">
    <name type="scientific">Paralvinella palmiformis</name>
    <dbReference type="NCBI Taxonomy" id="53620"/>
    <lineage>
        <taxon>Eukaryota</taxon>
        <taxon>Metazoa</taxon>
        <taxon>Spiralia</taxon>
        <taxon>Lophotrochozoa</taxon>
        <taxon>Annelida</taxon>
        <taxon>Polychaeta</taxon>
        <taxon>Sedentaria</taxon>
        <taxon>Canalipalpata</taxon>
        <taxon>Terebellida</taxon>
        <taxon>Terebelliformia</taxon>
        <taxon>Alvinellidae</taxon>
        <taxon>Paralvinella</taxon>
    </lineage>
</organism>
<evidence type="ECO:0000313" key="3">
    <source>
        <dbReference type="EMBL" id="KAK2156785.1"/>
    </source>
</evidence>
<feature type="compositionally biased region" description="Low complexity" evidence="1">
    <location>
        <begin position="610"/>
        <end position="630"/>
    </location>
</feature>
<dbReference type="Pfam" id="PF14545">
    <property type="entry name" value="DBB"/>
    <property type="match status" value="1"/>
</dbReference>
<dbReference type="PANTHER" id="PTHR16267:SF11">
    <property type="entry name" value="STUMPS, ISOFORM E"/>
    <property type="match status" value="1"/>
</dbReference>
<dbReference type="GO" id="GO:0005068">
    <property type="term" value="F:transmembrane receptor protein tyrosine kinase adaptor activity"/>
    <property type="evidence" value="ECO:0007669"/>
    <property type="project" value="TreeGrafter"/>
</dbReference>
<evidence type="ECO:0000259" key="2">
    <source>
        <dbReference type="PROSITE" id="PS51376"/>
    </source>
</evidence>
<dbReference type="AlphaFoldDB" id="A0AAD9JQJ7"/>
<evidence type="ECO:0000256" key="1">
    <source>
        <dbReference type="SAM" id="MobiDB-lite"/>
    </source>
</evidence>
<reference evidence="3" key="1">
    <citation type="journal article" date="2023" name="Mol. Biol. Evol.">
        <title>Third-Generation Sequencing Reveals the Adaptive Role of the Epigenome in Three Deep-Sea Polychaetes.</title>
        <authorList>
            <person name="Perez M."/>
            <person name="Aroh O."/>
            <person name="Sun Y."/>
            <person name="Lan Y."/>
            <person name="Juniper S.K."/>
            <person name="Young C.R."/>
            <person name="Angers B."/>
            <person name="Qian P.Y."/>
        </authorList>
    </citation>
    <scope>NUCLEOTIDE SEQUENCE</scope>
    <source>
        <strain evidence="3">P08H-3</strain>
    </source>
</reference>
<comment type="caution">
    <text evidence="3">The sequence shown here is derived from an EMBL/GenBank/DDBJ whole genome shotgun (WGS) entry which is preliminary data.</text>
</comment>
<name>A0AAD9JQJ7_9ANNE</name>
<accession>A0AAD9JQJ7</accession>
<feature type="region of interest" description="Disordered" evidence="1">
    <location>
        <begin position="550"/>
        <end position="578"/>
    </location>
</feature>
<sequence>MANGKLVNIIFHNDGELWATYFQEQLSESETLKLNVFLQKDKALFSGSLDTRSQTHLLQSSVVIVIVTPCHMDFLLSKSSASYAKLIPCIEKGLLFLVGLDEEKLNAPDVRAITRMIFPNYNNWAKVTYNGDDSIKELMDKVTEIIERPDPILSKFTLIPTTVQCEEETTVVALIDKAIPENADVKALVRGAYYDDVLPCQRANPYTYTFVMPKNVEDEVTVIINVDEQSLGSQLKILYKSYISCSEQTAITEIYCHMLDKICTFIMTEMKTSDAKNYVDMKLSEIFDHTVDLPAVGYEKLFGIYQYLNEENSRTKIPNLIYLGAEHDFKELVARLQDLPQFPNALCIRNSEKKTPKEIAESLGFTTLAEFLQENEEQADLYAAMLYLDKTAYGGCYYNKIAFNNPIEPNPPSEQIEPSVYADMTGGGSLTGNKSPVLEQDIYFMDDVIQGENQRQSTIPSPNASKVPSVDIDLLGIQEKFQQGELSMEDVQRAFTEWQKKHMMSGSNSFESKQAALKKTMEELNKVKSVSTMQDAKNYSGVCYAGRDPIAPPIPARKPPKPKPQYSADKSRPDMYLDLPERSVTELGELYDYAETPEWKKTPVRHQPSSRRNSSRSSGTSSGRGSTSSGIEFSVAELNLPEPPLPPRKQLEKSNKEKVLFRHVHFLSKDDEYHGKHLPPEP</sequence>
<dbReference type="GO" id="GO:0005829">
    <property type="term" value="C:cytosol"/>
    <property type="evidence" value="ECO:0007669"/>
    <property type="project" value="TreeGrafter"/>
</dbReference>
<gene>
    <name evidence="3" type="ORF">LSH36_205g04055</name>
</gene>
<feature type="region of interest" description="Disordered" evidence="1">
    <location>
        <begin position="595"/>
        <end position="656"/>
    </location>
</feature>
<proteinExistence type="predicted"/>
<dbReference type="Gene3D" id="3.40.50.10140">
    <property type="entry name" value="Toll/interleukin-1 receptor homology (TIR) domain"/>
    <property type="match status" value="1"/>
</dbReference>
<dbReference type="InterPro" id="IPR052446">
    <property type="entry name" value="B-cell_PI3K-Signaling_Adptrs"/>
</dbReference>
<dbReference type="GO" id="GO:0005104">
    <property type="term" value="F:fibroblast growth factor receptor binding"/>
    <property type="evidence" value="ECO:0007669"/>
    <property type="project" value="TreeGrafter"/>
</dbReference>
<dbReference type="InterPro" id="IPR017893">
    <property type="entry name" value="DBB_domain"/>
</dbReference>
<keyword evidence="4" id="KW-1185">Reference proteome</keyword>
<feature type="domain" description="DBB" evidence="2">
    <location>
        <begin position="158"/>
        <end position="301"/>
    </location>
</feature>
<dbReference type="PROSITE" id="PS51376">
    <property type="entry name" value="DBB"/>
    <property type="match status" value="1"/>
</dbReference>
<dbReference type="EMBL" id="JAODUP010000205">
    <property type="protein sequence ID" value="KAK2156785.1"/>
    <property type="molecule type" value="Genomic_DNA"/>
</dbReference>
<feature type="compositionally biased region" description="Basic and acidic residues" evidence="1">
    <location>
        <begin position="569"/>
        <end position="578"/>
    </location>
</feature>
<evidence type="ECO:0000313" key="4">
    <source>
        <dbReference type="Proteomes" id="UP001208570"/>
    </source>
</evidence>
<protein>
    <recommendedName>
        <fullName evidence="2">DBB domain-containing protein</fullName>
    </recommendedName>
</protein>
<dbReference type="PANTHER" id="PTHR16267">
    <property type="entry name" value="BANK1/PIK3AP1 FAMILY MEMBER"/>
    <property type="match status" value="1"/>
</dbReference>